<evidence type="ECO:0000256" key="1">
    <source>
        <dbReference type="SAM" id="MobiDB-lite"/>
    </source>
</evidence>
<dbReference type="Proteomes" id="UP000241762">
    <property type="component" value="Chromosome"/>
</dbReference>
<name>A0A2P1P801_9RICK</name>
<evidence type="ECO:0000313" key="4">
    <source>
        <dbReference type="Proteomes" id="UP000241762"/>
    </source>
</evidence>
<reference evidence="3 4" key="1">
    <citation type="submission" date="2018-03" db="EMBL/GenBank/DDBJ databases">
        <title>A gene transfer event suggests a long-term partnership between eustigmatophyte algae and a novel lineage of endosymbiotic bacteria.</title>
        <authorList>
            <person name="Yurchenko T."/>
            <person name="Sevcikova T."/>
            <person name="Pribyl P."/>
            <person name="El Karkouri K."/>
            <person name="Klimes V."/>
            <person name="Amaral R."/>
            <person name="Zbrankova V."/>
            <person name="Kim E."/>
            <person name="Raoult D."/>
            <person name="Santos L.M.A."/>
            <person name="Elias M."/>
        </authorList>
    </citation>
    <scope>NUCLEOTIDE SEQUENCE [LARGE SCALE GENOMIC DNA]</scope>
    <source>
        <strain evidence="3">CCALA 838</strain>
    </source>
</reference>
<feature type="transmembrane region" description="Helical" evidence="2">
    <location>
        <begin position="56"/>
        <end position="79"/>
    </location>
</feature>
<feature type="compositionally biased region" description="Basic residues" evidence="1">
    <location>
        <begin position="190"/>
        <end position="201"/>
    </location>
</feature>
<proteinExistence type="predicted"/>
<gene>
    <name evidence="3" type="ORF">phytr_4500</name>
</gene>
<organism evidence="3 4">
    <name type="scientific">Candidatus Phycorickettsia trachydisci</name>
    <dbReference type="NCBI Taxonomy" id="2115978"/>
    <lineage>
        <taxon>Bacteria</taxon>
        <taxon>Pseudomonadati</taxon>
        <taxon>Pseudomonadota</taxon>
        <taxon>Alphaproteobacteria</taxon>
        <taxon>Rickettsiales</taxon>
        <taxon>Rickettsiaceae</taxon>
        <taxon>Candidatus Phycorickettsia</taxon>
    </lineage>
</organism>
<feature type="transmembrane region" description="Helical" evidence="2">
    <location>
        <begin position="12"/>
        <end position="36"/>
    </location>
</feature>
<dbReference type="KEGG" id="ptc:phytr_4500"/>
<keyword evidence="2" id="KW-0472">Membrane</keyword>
<keyword evidence="2" id="KW-0812">Transmembrane</keyword>
<feature type="region of interest" description="Disordered" evidence="1">
    <location>
        <begin position="181"/>
        <end position="201"/>
    </location>
</feature>
<dbReference type="AlphaFoldDB" id="A0A2P1P801"/>
<evidence type="ECO:0000313" key="3">
    <source>
        <dbReference type="EMBL" id="AVP87400.1"/>
    </source>
</evidence>
<keyword evidence="2" id="KW-1133">Transmembrane helix</keyword>
<accession>A0A2P1P801</accession>
<dbReference type="EMBL" id="CP027845">
    <property type="protein sequence ID" value="AVP87400.1"/>
    <property type="molecule type" value="Genomic_DNA"/>
</dbReference>
<dbReference type="RefSeq" id="WP_106874264.1">
    <property type="nucleotide sequence ID" value="NZ_CP027845.1"/>
</dbReference>
<keyword evidence="4" id="KW-1185">Reference proteome</keyword>
<protein>
    <submittedName>
        <fullName evidence="3">Uncharacterized protein</fullName>
    </submittedName>
</protein>
<sequence>MSNRSQSFKAVILYFIIGIIGGIVIGLPTGIILETVKSITETDHSWTLSLAATPTIFLASVGGIGGIILGLITGPVDFISKNFNNIYKKLEAEFQKKEPNYKKCKKLLDEIVNLPFSEEERKTLYEVALRYHKRNNADKTLTIIHLLHEYDIHPTEDALENAEELHSSRITDAMLEDAEEARISTQAKKPPTKKKVLKKIK</sequence>
<evidence type="ECO:0000256" key="2">
    <source>
        <dbReference type="SAM" id="Phobius"/>
    </source>
</evidence>